<reference evidence="1" key="1">
    <citation type="submission" date="2020-08" db="EMBL/GenBank/DDBJ databases">
        <title>Multicomponent nature underlies the extraordinary mechanical properties of spider dragline silk.</title>
        <authorList>
            <person name="Kono N."/>
            <person name="Nakamura H."/>
            <person name="Mori M."/>
            <person name="Yoshida Y."/>
            <person name="Ohtoshi R."/>
            <person name="Malay A.D."/>
            <person name="Moran D.A.P."/>
            <person name="Tomita M."/>
            <person name="Numata K."/>
            <person name="Arakawa K."/>
        </authorList>
    </citation>
    <scope>NUCLEOTIDE SEQUENCE</scope>
</reference>
<evidence type="ECO:0000313" key="2">
    <source>
        <dbReference type="EMBL" id="GFY70494.1"/>
    </source>
</evidence>
<protein>
    <submittedName>
        <fullName evidence="1">Uncharacterized protein</fullName>
    </submittedName>
</protein>
<sequence>MNWILSSSKLEKNRFDTIGEELKTIFDNLFSLARDIEIEDYILEKQELFDTWEEMLILLDRRVSHLNKTNKNTEVTHTRNSGSTEIKLPTLSLPTFSGVIDEWLTFSDLFQAAVTNNQNLTLVLKIYNISKGF</sequence>
<proteinExistence type="predicted"/>
<keyword evidence="3" id="KW-1185">Reference proteome</keyword>
<organism evidence="1 3">
    <name type="scientific">Trichonephila inaurata madagascariensis</name>
    <dbReference type="NCBI Taxonomy" id="2747483"/>
    <lineage>
        <taxon>Eukaryota</taxon>
        <taxon>Metazoa</taxon>
        <taxon>Ecdysozoa</taxon>
        <taxon>Arthropoda</taxon>
        <taxon>Chelicerata</taxon>
        <taxon>Arachnida</taxon>
        <taxon>Araneae</taxon>
        <taxon>Araneomorphae</taxon>
        <taxon>Entelegynae</taxon>
        <taxon>Araneoidea</taxon>
        <taxon>Nephilidae</taxon>
        <taxon>Trichonephila</taxon>
        <taxon>Trichonephila inaurata</taxon>
    </lineage>
</organism>
<evidence type="ECO:0000313" key="1">
    <source>
        <dbReference type="EMBL" id="GFY38765.1"/>
    </source>
</evidence>
<dbReference type="AlphaFoldDB" id="A0A8X6WPF3"/>
<dbReference type="OrthoDB" id="6469931at2759"/>
<name>A0A8X6WPF3_9ARAC</name>
<dbReference type="EMBL" id="BMAV01001050">
    <property type="protein sequence ID" value="GFY38765.1"/>
    <property type="molecule type" value="Genomic_DNA"/>
</dbReference>
<dbReference type="EMBL" id="BMAV01018297">
    <property type="protein sequence ID" value="GFY70494.1"/>
    <property type="molecule type" value="Genomic_DNA"/>
</dbReference>
<accession>A0A8X6WPF3</accession>
<evidence type="ECO:0000313" key="3">
    <source>
        <dbReference type="Proteomes" id="UP000886998"/>
    </source>
</evidence>
<gene>
    <name evidence="1" type="ORF">TNIN_33441</name>
    <name evidence="2" type="ORF">TNIN_41531</name>
</gene>
<comment type="caution">
    <text evidence="1">The sequence shown here is derived from an EMBL/GenBank/DDBJ whole genome shotgun (WGS) entry which is preliminary data.</text>
</comment>
<dbReference type="Proteomes" id="UP000886998">
    <property type="component" value="Unassembled WGS sequence"/>
</dbReference>